<dbReference type="InterPro" id="IPR008490">
    <property type="entry name" value="Transposase_InsH_N"/>
</dbReference>
<proteinExistence type="predicted"/>
<evidence type="ECO:0000259" key="1">
    <source>
        <dbReference type="Pfam" id="PF05598"/>
    </source>
</evidence>
<comment type="caution">
    <text evidence="2">The sequence shown here is derived from an EMBL/GenBank/DDBJ whole genome shotgun (WGS) entry which is preliminary data.</text>
</comment>
<sequence length="94" mass="11235">MYLSRHVNEIVEAISENVFDEFKHHRGVTSYHPKMILKIMLYAYTLSVCSGRKIEKLLNHRIRMMWLSQKQTQNEKGNFYIISIEMPFLTCPRT</sequence>
<dbReference type="PANTHER" id="PTHR33408">
    <property type="entry name" value="TRANSPOSASE"/>
    <property type="match status" value="1"/>
</dbReference>
<dbReference type="Proteomes" id="UP000241208">
    <property type="component" value="Unassembled WGS sequence"/>
</dbReference>
<protein>
    <recommendedName>
        <fullName evidence="1">Transposase InsH N-terminal domain-containing protein</fullName>
    </recommendedName>
</protein>
<name>A0A2T4LPK1_9STAP</name>
<evidence type="ECO:0000313" key="2">
    <source>
        <dbReference type="EMBL" id="PTF62063.1"/>
    </source>
</evidence>
<organism evidence="2 3">
    <name type="scientific">Staphylococcus cohnii</name>
    <dbReference type="NCBI Taxonomy" id="29382"/>
    <lineage>
        <taxon>Bacteria</taxon>
        <taxon>Bacillati</taxon>
        <taxon>Bacillota</taxon>
        <taxon>Bacilli</taxon>
        <taxon>Bacillales</taxon>
        <taxon>Staphylococcaceae</taxon>
        <taxon>Staphylococcus</taxon>
        <taxon>Staphylococcus cohnii species complex</taxon>
    </lineage>
</organism>
<gene>
    <name evidence="2" type="ORF">BUY34_12110</name>
</gene>
<reference evidence="2 3" key="1">
    <citation type="journal article" date="2016" name="Front. Microbiol.">
        <title>Comprehensive Phylogenetic Analysis of Bovine Non-aureus Staphylococci Species Based on Whole-Genome Sequencing.</title>
        <authorList>
            <person name="Naushad S."/>
            <person name="Barkema H.W."/>
            <person name="Luby C."/>
            <person name="Condas L.A."/>
            <person name="Nobrega D.B."/>
            <person name="Carson D.A."/>
            <person name="De Buck J."/>
        </authorList>
    </citation>
    <scope>NUCLEOTIDE SEQUENCE [LARGE SCALE GENOMIC DNA]</scope>
    <source>
        <strain evidence="2 3">SNUC 3829</strain>
    </source>
</reference>
<evidence type="ECO:0000313" key="3">
    <source>
        <dbReference type="Proteomes" id="UP000241208"/>
    </source>
</evidence>
<feature type="domain" description="Transposase InsH N-terminal" evidence="1">
    <location>
        <begin position="5"/>
        <end position="72"/>
    </location>
</feature>
<dbReference type="EMBL" id="PYZR01000207">
    <property type="protein sequence ID" value="PTF62063.1"/>
    <property type="molecule type" value="Genomic_DNA"/>
</dbReference>
<dbReference type="Pfam" id="PF05598">
    <property type="entry name" value="DUF772"/>
    <property type="match status" value="1"/>
</dbReference>
<dbReference type="AlphaFoldDB" id="A0A2T4LPK1"/>
<accession>A0A2T4LPK1</accession>
<dbReference type="PANTHER" id="PTHR33408:SF2">
    <property type="entry name" value="TRANSPOSASE DDE DOMAIN-CONTAINING PROTEIN"/>
    <property type="match status" value="1"/>
</dbReference>